<dbReference type="Proteomes" id="UP000033874">
    <property type="component" value="Unassembled WGS sequence"/>
</dbReference>
<gene>
    <name evidence="1" type="ORF">YP76_20020</name>
</gene>
<evidence type="ECO:0008006" key="3">
    <source>
        <dbReference type="Google" id="ProtNLM"/>
    </source>
</evidence>
<protein>
    <recommendedName>
        <fullName evidence="3">ParB/Sulfiredoxin domain-containing protein</fullName>
    </recommendedName>
</protein>
<name>A0A0M3AMY5_9SPHN</name>
<dbReference type="PATRIC" id="fig|56193.3.peg.4209"/>
<keyword evidence="2" id="KW-1185">Reference proteome</keyword>
<proteinExistence type="predicted"/>
<reference evidence="1 2" key="1">
    <citation type="submission" date="2015-04" db="EMBL/GenBank/DDBJ databases">
        <title>Genome sequence of aromatic hydrocarbons-degrading Sphingobium chungbukense DJ77.</title>
        <authorList>
            <person name="Kim Y.-C."/>
            <person name="Chae J.-C."/>
        </authorList>
    </citation>
    <scope>NUCLEOTIDE SEQUENCE [LARGE SCALE GENOMIC DNA]</scope>
    <source>
        <strain evidence="1 2">DJ77</strain>
    </source>
</reference>
<accession>A0A0M3AMY5</accession>
<dbReference type="AlphaFoldDB" id="A0A0M3AMY5"/>
<organism evidence="1 2">
    <name type="scientific">Sphingobium chungbukense</name>
    <dbReference type="NCBI Taxonomy" id="56193"/>
    <lineage>
        <taxon>Bacteria</taxon>
        <taxon>Pseudomonadati</taxon>
        <taxon>Pseudomonadota</taxon>
        <taxon>Alphaproteobacteria</taxon>
        <taxon>Sphingomonadales</taxon>
        <taxon>Sphingomonadaceae</taxon>
        <taxon>Sphingobium</taxon>
    </lineage>
</organism>
<comment type="caution">
    <text evidence="1">The sequence shown here is derived from an EMBL/GenBank/DDBJ whole genome shotgun (WGS) entry which is preliminary data.</text>
</comment>
<sequence length="79" mass="8949">MEAIMHALLIDKDAPAGRPVRLEIEGDMLKLTPLDPETEIASPAVTLLRGEDEQYQIITGYRRFAALLELYRTRLINVL</sequence>
<dbReference type="EMBL" id="LBIC01000010">
    <property type="protein sequence ID" value="KKW90296.1"/>
    <property type="molecule type" value="Genomic_DNA"/>
</dbReference>
<evidence type="ECO:0000313" key="2">
    <source>
        <dbReference type="Proteomes" id="UP000033874"/>
    </source>
</evidence>
<evidence type="ECO:0000313" key="1">
    <source>
        <dbReference type="EMBL" id="KKW90296.1"/>
    </source>
</evidence>